<feature type="non-terminal residue" evidence="1">
    <location>
        <position position="35"/>
    </location>
</feature>
<dbReference type="Proteomes" id="UP001152523">
    <property type="component" value="Unassembled WGS sequence"/>
</dbReference>
<dbReference type="EMBL" id="CAMAPF010000129">
    <property type="protein sequence ID" value="CAH9105218.1"/>
    <property type="molecule type" value="Genomic_DNA"/>
</dbReference>
<dbReference type="AlphaFoldDB" id="A0AAV0DS78"/>
<accession>A0AAV0DS78</accession>
<reference evidence="1" key="1">
    <citation type="submission" date="2022-07" db="EMBL/GenBank/DDBJ databases">
        <authorList>
            <person name="Macas J."/>
            <person name="Novak P."/>
            <person name="Neumann P."/>
        </authorList>
    </citation>
    <scope>NUCLEOTIDE SEQUENCE</scope>
</reference>
<sequence>MAAPVITMCYFCERSFGGESVAYNSKQSSPVMYSS</sequence>
<evidence type="ECO:0000313" key="2">
    <source>
        <dbReference type="Proteomes" id="UP001152523"/>
    </source>
</evidence>
<comment type="caution">
    <text evidence="1">The sequence shown here is derived from an EMBL/GenBank/DDBJ whole genome shotgun (WGS) entry which is preliminary data.</text>
</comment>
<gene>
    <name evidence="1" type="ORF">CEPIT_LOCUS17098</name>
</gene>
<keyword evidence="2" id="KW-1185">Reference proteome</keyword>
<protein>
    <submittedName>
        <fullName evidence="1">Uncharacterized protein</fullName>
    </submittedName>
</protein>
<proteinExistence type="predicted"/>
<organism evidence="1 2">
    <name type="scientific">Cuscuta epithymum</name>
    <dbReference type="NCBI Taxonomy" id="186058"/>
    <lineage>
        <taxon>Eukaryota</taxon>
        <taxon>Viridiplantae</taxon>
        <taxon>Streptophyta</taxon>
        <taxon>Embryophyta</taxon>
        <taxon>Tracheophyta</taxon>
        <taxon>Spermatophyta</taxon>
        <taxon>Magnoliopsida</taxon>
        <taxon>eudicotyledons</taxon>
        <taxon>Gunneridae</taxon>
        <taxon>Pentapetalae</taxon>
        <taxon>asterids</taxon>
        <taxon>lamiids</taxon>
        <taxon>Solanales</taxon>
        <taxon>Convolvulaceae</taxon>
        <taxon>Cuscuteae</taxon>
        <taxon>Cuscuta</taxon>
        <taxon>Cuscuta subgen. Cuscuta</taxon>
    </lineage>
</organism>
<evidence type="ECO:0000313" key="1">
    <source>
        <dbReference type="EMBL" id="CAH9105218.1"/>
    </source>
</evidence>
<name>A0AAV0DS78_9ASTE</name>